<proteinExistence type="predicted"/>
<dbReference type="InterPro" id="IPR017850">
    <property type="entry name" value="Alkaline_phosphatase_core_sf"/>
</dbReference>
<dbReference type="EMBL" id="BAABGA010000120">
    <property type="protein sequence ID" value="GAA4472734.1"/>
    <property type="molecule type" value="Genomic_DNA"/>
</dbReference>
<name>A0ABP8NW49_9BACT</name>
<dbReference type="Gene3D" id="3.40.720.10">
    <property type="entry name" value="Alkaline Phosphatase, subunit A"/>
    <property type="match status" value="1"/>
</dbReference>
<dbReference type="PANTHER" id="PTHR43737">
    <property type="entry name" value="BLL7424 PROTEIN"/>
    <property type="match status" value="1"/>
</dbReference>
<dbReference type="Proteomes" id="UP001500840">
    <property type="component" value="Unassembled WGS sequence"/>
</dbReference>
<dbReference type="PANTHER" id="PTHR43737:SF1">
    <property type="entry name" value="DUF1501 DOMAIN-CONTAINING PROTEIN"/>
    <property type="match status" value="1"/>
</dbReference>
<sequence>MNPIHEHAALVTRRHLLGKMGLGVGAAALSTLVGAQTHAALPDPAAPTLPNFPAKAKRVIYLFQNGGPSHVDLFDHKPKLRELAGQGLPDELTAGKRFSTMTANQEKAFLPEITQFARHGECGKWIADNFLPRTAEIVDDLCFVQSMKTTQVNHAPAITYFLTGSELPGKPSMGAWLTYGLGSETENLPAFTVMTSRDRQASCGQIFYDFYWGNGFLPSKYQGVKFRGAGDPVLYLSNPDGITRSTRRTQLDDLAALNQMNLDRLGDPEISARIAQYEMAYKMQSSVPELTDMRDEPQHVLDMYGPQVHEKGSFAYNCLMARRLAERGCRFIQLMHAGWDQHTNLDTQLEIQCQDTDAPSAALVKDLQQRGLLEDTLVIWGGEFGRTPFQQNRPGANRGRDHHPYAFSLWMAGGGVKRGFTYGESDDFGFNVAHNPVEVHDLQATILHLLGIDHSRFTHRFQGLDQRLTGVEEASVVHDLLV</sequence>
<gene>
    <name evidence="1" type="ORF">GCM10023156_69730</name>
</gene>
<protein>
    <submittedName>
        <fullName evidence="1">DUF1501 domain-containing protein</fullName>
    </submittedName>
</protein>
<evidence type="ECO:0000313" key="2">
    <source>
        <dbReference type="Proteomes" id="UP001500840"/>
    </source>
</evidence>
<dbReference type="PROSITE" id="PS51318">
    <property type="entry name" value="TAT"/>
    <property type="match status" value="1"/>
</dbReference>
<dbReference type="Pfam" id="PF07394">
    <property type="entry name" value="DUF1501"/>
    <property type="match status" value="1"/>
</dbReference>
<dbReference type="InterPro" id="IPR010869">
    <property type="entry name" value="DUF1501"/>
</dbReference>
<comment type="caution">
    <text evidence="1">The sequence shown here is derived from an EMBL/GenBank/DDBJ whole genome shotgun (WGS) entry which is preliminary data.</text>
</comment>
<accession>A0ABP8NW49</accession>
<dbReference type="SUPFAM" id="SSF53649">
    <property type="entry name" value="Alkaline phosphatase-like"/>
    <property type="match status" value="1"/>
</dbReference>
<organism evidence="1 2">
    <name type="scientific">Novipirellula rosea</name>
    <dbReference type="NCBI Taxonomy" id="1031540"/>
    <lineage>
        <taxon>Bacteria</taxon>
        <taxon>Pseudomonadati</taxon>
        <taxon>Planctomycetota</taxon>
        <taxon>Planctomycetia</taxon>
        <taxon>Pirellulales</taxon>
        <taxon>Pirellulaceae</taxon>
        <taxon>Novipirellula</taxon>
    </lineage>
</organism>
<reference evidence="2" key="1">
    <citation type="journal article" date="2019" name="Int. J. Syst. Evol. Microbiol.">
        <title>The Global Catalogue of Microorganisms (GCM) 10K type strain sequencing project: providing services to taxonomists for standard genome sequencing and annotation.</title>
        <authorList>
            <consortium name="The Broad Institute Genomics Platform"/>
            <consortium name="The Broad Institute Genome Sequencing Center for Infectious Disease"/>
            <person name="Wu L."/>
            <person name="Ma J."/>
        </authorList>
    </citation>
    <scope>NUCLEOTIDE SEQUENCE [LARGE SCALE GENOMIC DNA]</scope>
    <source>
        <strain evidence="2">JCM 17759</strain>
    </source>
</reference>
<keyword evidence="2" id="KW-1185">Reference proteome</keyword>
<dbReference type="InterPro" id="IPR006311">
    <property type="entry name" value="TAT_signal"/>
</dbReference>
<dbReference type="RefSeq" id="WP_345328356.1">
    <property type="nucleotide sequence ID" value="NZ_BAABGA010000120.1"/>
</dbReference>
<evidence type="ECO:0000313" key="1">
    <source>
        <dbReference type="EMBL" id="GAA4472734.1"/>
    </source>
</evidence>